<comment type="caution">
    <text evidence="1">The sequence shown here is derived from an EMBL/GenBank/DDBJ whole genome shotgun (WGS) entry which is preliminary data.</text>
</comment>
<dbReference type="EMBL" id="JADFFL010000004">
    <property type="protein sequence ID" value="MBE9662714.1"/>
    <property type="molecule type" value="Genomic_DNA"/>
</dbReference>
<dbReference type="RefSeq" id="WP_194111929.1">
    <property type="nucleotide sequence ID" value="NZ_JADFFL010000004.1"/>
</dbReference>
<sequence>MMRTSLLFALIIVTCCTISCTKEDEVIAIKKATNVSNGQAATMIAASLATSSYGLASIKNDITFYAKTLGTTSGKGCGIEDAFAFARQEPSMAANKYNYAVGYKNTVTCHDNLPDGLSSVVINNGSFDMATLSSIHSANSTISLTHLNDANTTNYDLSGVYQTSGTFQTIDATQLAGSSNINISVNNLLVKRSDRAIVSGTASVTLSGTVKSNKNTFEYSGTIVFEGNTAVLDLGGSKYTLDLTTGDAVAL</sequence>
<dbReference type="AlphaFoldDB" id="A0A929L1E1"/>
<accession>A0A929L1E1</accession>
<proteinExistence type="predicted"/>
<gene>
    <name evidence="1" type="ORF">IRJ16_12545</name>
</gene>
<protein>
    <submittedName>
        <fullName evidence="1">Uncharacterized protein</fullName>
    </submittedName>
</protein>
<evidence type="ECO:0000313" key="2">
    <source>
        <dbReference type="Proteomes" id="UP000622475"/>
    </source>
</evidence>
<organism evidence="1 2">
    <name type="scientific">Mucilaginibacter myungsuensis</name>
    <dbReference type="NCBI Taxonomy" id="649104"/>
    <lineage>
        <taxon>Bacteria</taxon>
        <taxon>Pseudomonadati</taxon>
        <taxon>Bacteroidota</taxon>
        <taxon>Sphingobacteriia</taxon>
        <taxon>Sphingobacteriales</taxon>
        <taxon>Sphingobacteriaceae</taxon>
        <taxon>Mucilaginibacter</taxon>
    </lineage>
</organism>
<reference evidence="1" key="1">
    <citation type="submission" date="2020-10" db="EMBL/GenBank/DDBJ databases">
        <title>Mucilaginibacter mali sp. nov., isolated from rhizosphere soil of apple orchard.</title>
        <authorList>
            <person name="Lee J.-S."/>
            <person name="Kim H.S."/>
            <person name="Kim J.-S."/>
        </authorList>
    </citation>
    <scope>NUCLEOTIDE SEQUENCE</scope>
    <source>
        <strain evidence="1">KCTC 22746</strain>
    </source>
</reference>
<evidence type="ECO:0000313" key="1">
    <source>
        <dbReference type="EMBL" id="MBE9662714.1"/>
    </source>
</evidence>
<name>A0A929L1E1_9SPHI</name>
<dbReference type="Proteomes" id="UP000622475">
    <property type="component" value="Unassembled WGS sequence"/>
</dbReference>
<keyword evidence="2" id="KW-1185">Reference proteome</keyword>